<comment type="caution">
    <text evidence="1">The sequence shown here is derived from an EMBL/GenBank/DDBJ whole genome shotgun (WGS) entry which is preliminary data.</text>
</comment>
<name>A0A640ULR2_9ACTN</name>
<proteinExistence type="predicted"/>
<gene>
    <name evidence="1" type="ORF">Stube_11530</name>
</gene>
<dbReference type="AlphaFoldDB" id="A0A640ULR2"/>
<dbReference type="Proteomes" id="UP000431826">
    <property type="component" value="Unassembled WGS sequence"/>
</dbReference>
<accession>A0A640ULR2</accession>
<protein>
    <submittedName>
        <fullName evidence="1">Uncharacterized protein</fullName>
    </submittedName>
</protein>
<evidence type="ECO:0000313" key="1">
    <source>
        <dbReference type="EMBL" id="GFE36480.1"/>
    </source>
</evidence>
<sequence>MAADAAAGMAFTRWPSAVSARAPWATSTLNSKAASHSTRNGTAEPRLRIPLLADLTVAMARS</sequence>
<keyword evidence="2" id="KW-1185">Reference proteome</keyword>
<reference evidence="1 2" key="1">
    <citation type="submission" date="2019-12" db="EMBL/GenBank/DDBJ databases">
        <title>Whole genome shotgun sequence of Streptomyces tubercidicus NBRC 13090.</title>
        <authorList>
            <person name="Ichikawa N."/>
            <person name="Kimura A."/>
            <person name="Kitahashi Y."/>
            <person name="Komaki H."/>
            <person name="Tamura T."/>
        </authorList>
    </citation>
    <scope>NUCLEOTIDE SEQUENCE [LARGE SCALE GENOMIC DNA]</scope>
    <source>
        <strain evidence="1 2">NBRC 13090</strain>
    </source>
</reference>
<organism evidence="1 2">
    <name type="scientific">Streptomyces tubercidicus</name>
    <dbReference type="NCBI Taxonomy" id="47759"/>
    <lineage>
        <taxon>Bacteria</taxon>
        <taxon>Bacillati</taxon>
        <taxon>Actinomycetota</taxon>
        <taxon>Actinomycetes</taxon>
        <taxon>Kitasatosporales</taxon>
        <taxon>Streptomycetaceae</taxon>
        <taxon>Streptomyces</taxon>
    </lineage>
</organism>
<evidence type="ECO:0000313" key="2">
    <source>
        <dbReference type="Proteomes" id="UP000431826"/>
    </source>
</evidence>
<dbReference type="EMBL" id="BLIR01000001">
    <property type="protein sequence ID" value="GFE36480.1"/>
    <property type="molecule type" value="Genomic_DNA"/>
</dbReference>